<keyword evidence="2" id="KW-1185">Reference proteome</keyword>
<evidence type="ECO:0000313" key="1">
    <source>
        <dbReference type="EMBL" id="KAG1774333.1"/>
    </source>
</evidence>
<evidence type="ECO:0000313" key="2">
    <source>
        <dbReference type="Proteomes" id="UP000714275"/>
    </source>
</evidence>
<protein>
    <submittedName>
        <fullName evidence="1">Uncharacterized protein</fullName>
    </submittedName>
</protein>
<sequence length="323" mass="35954">MSSAGPKKVRYRRCHCQKHKCNGALVQEHIARAHEQSELRSKTNVSQAHYKRVGERIVPTTIRDAGPVPRGFAISLHELQPPLSPDVTFKDPRCISESPVEQEMLDYGFLTGEDLDLMTHAEENQLLQEAEDNLDHLDIDVDARFDDPDEEEDMETLAAATNDIDEDDPDPFIPDEGFSATNDWNLADVPPHLLTIYAVVSWLHLQFHLPCVTCNALLTIFACILVALAPTIDVPFITLQSSNRVLGVDTTVFTLPVCPTCRDVFPPAMSTKSHDTCKNCGVDIFLPGTMQRGNLLCCQNAHHQVSLPSSIRTDQISSQNSWS</sequence>
<dbReference type="OrthoDB" id="3239894at2759"/>
<accession>A0A9P7D071</accession>
<organism evidence="1 2">
    <name type="scientific">Suillus placidus</name>
    <dbReference type="NCBI Taxonomy" id="48579"/>
    <lineage>
        <taxon>Eukaryota</taxon>
        <taxon>Fungi</taxon>
        <taxon>Dikarya</taxon>
        <taxon>Basidiomycota</taxon>
        <taxon>Agaricomycotina</taxon>
        <taxon>Agaricomycetes</taxon>
        <taxon>Agaricomycetidae</taxon>
        <taxon>Boletales</taxon>
        <taxon>Suillineae</taxon>
        <taxon>Suillaceae</taxon>
        <taxon>Suillus</taxon>
    </lineage>
</organism>
<name>A0A9P7D071_9AGAM</name>
<reference evidence="1" key="1">
    <citation type="journal article" date="2020" name="New Phytol.">
        <title>Comparative genomics reveals dynamic genome evolution in host specialist ectomycorrhizal fungi.</title>
        <authorList>
            <person name="Lofgren L.A."/>
            <person name="Nguyen N.H."/>
            <person name="Vilgalys R."/>
            <person name="Ruytinx J."/>
            <person name="Liao H.L."/>
            <person name="Branco S."/>
            <person name="Kuo A."/>
            <person name="LaButti K."/>
            <person name="Lipzen A."/>
            <person name="Andreopoulos W."/>
            <person name="Pangilinan J."/>
            <person name="Riley R."/>
            <person name="Hundley H."/>
            <person name="Na H."/>
            <person name="Barry K."/>
            <person name="Grigoriev I.V."/>
            <person name="Stajich J.E."/>
            <person name="Kennedy P.G."/>
        </authorList>
    </citation>
    <scope>NUCLEOTIDE SEQUENCE</scope>
    <source>
        <strain evidence="1">DOB743</strain>
    </source>
</reference>
<comment type="caution">
    <text evidence="1">The sequence shown here is derived from an EMBL/GenBank/DDBJ whole genome shotgun (WGS) entry which is preliminary data.</text>
</comment>
<gene>
    <name evidence="1" type="ORF">EV702DRAFT_1047888</name>
</gene>
<dbReference type="AlphaFoldDB" id="A0A9P7D071"/>
<proteinExistence type="predicted"/>
<dbReference type="EMBL" id="JABBWD010000043">
    <property type="protein sequence ID" value="KAG1774333.1"/>
    <property type="molecule type" value="Genomic_DNA"/>
</dbReference>
<dbReference type="Proteomes" id="UP000714275">
    <property type="component" value="Unassembled WGS sequence"/>
</dbReference>